<gene>
    <name evidence="2" type="ORF">GPECTOR_33g642</name>
</gene>
<dbReference type="OrthoDB" id="18190at2759"/>
<evidence type="ECO:0000313" key="2">
    <source>
        <dbReference type="EMBL" id="KXZ47760.1"/>
    </source>
</evidence>
<feature type="compositionally biased region" description="Low complexity" evidence="1">
    <location>
        <begin position="487"/>
        <end position="499"/>
    </location>
</feature>
<dbReference type="Proteomes" id="UP000075714">
    <property type="component" value="Unassembled WGS sequence"/>
</dbReference>
<reference evidence="3" key="1">
    <citation type="journal article" date="2016" name="Nat. Commun.">
        <title>The Gonium pectorale genome demonstrates co-option of cell cycle regulation during the evolution of multicellularity.</title>
        <authorList>
            <person name="Hanschen E.R."/>
            <person name="Marriage T.N."/>
            <person name="Ferris P.J."/>
            <person name="Hamaji T."/>
            <person name="Toyoda A."/>
            <person name="Fujiyama A."/>
            <person name="Neme R."/>
            <person name="Noguchi H."/>
            <person name="Minakuchi Y."/>
            <person name="Suzuki M."/>
            <person name="Kawai-Toyooka H."/>
            <person name="Smith D.R."/>
            <person name="Sparks H."/>
            <person name="Anderson J."/>
            <person name="Bakaric R."/>
            <person name="Luria V."/>
            <person name="Karger A."/>
            <person name="Kirschner M.W."/>
            <person name="Durand P.M."/>
            <person name="Michod R.E."/>
            <person name="Nozaki H."/>
            <person name="Olson B.J."/>
        </authorList>
    </citation>
    <scope>NUCLEOTIDE SEQUENCE [LARGE SCALE GENOMIC DNA]</scope>
    <source>
        <strain evidence="3">NIES-2863</strain>
    </source>
</reference>
<feature type="region of interest" description="Disordered" evidence="1">
    <location>
        <begin position="197"/>
        <end position="221"/>
    </location>
</feature>
<protein>
    <submittedName>
        <fullName evidence="2">Uncharacterized protein</fullName>
    </submittedName>
</protein>
<feature type="compositionally biased region" description="Gly residues" evidence="1">
    <location>
        <begin position="257"/>
        <end position="276"/>
    </location>
</feature>
<dbReference type="Gene3D" id="1.25.10.10">
    <property type="entry name" value="Leucine-rich Repeat Variant"/>
    <property type="match status" value="1"/>
</dbReference>
<sequence>MFTHDAHAGARLSSAAGWAALLETLRHPHPRVRTACLGAVRQACSAAAAATPGANPAPAPPGGGAAGCGALDPAAAAAAYAAAAAALEDDAEEPRAAAVQLVSELALLVPDLPYGTHFGVAARLADDGFMRLCARVGDTQRGLRLQALRALGGGSREALSKKTTLRVAAPAPVLQGGGAAGASAGFGAPGSMAPPGAVGGGTGGGSKRGASGDAGAPGASAAASGAAAKRLTTSAWEPQPRSWLAAARPAACAGASGAAGQGAGAGGGEQSRGGGANADLELLENAVGAFVLGGEDEHWEVRVATLEAMARLAEHEYRSAMAAAAAAAVDAAASATAAVAGGDRPAPGIGNARGAGGGGGGGQQPAALSVRIGGIGGLAGSRIAAGGGNAEAAAAVCEALLDSLLDELPEVRRAAAAGLLRLLRLEAEERKRHAAADAAAAAAAGAPVELGGAQPRPQAPKLQPQPQPQPQGPQPQLGKRASLPPLLGEEGARALAAAARDSDGHTRRDVLRALGCVRPARPGLLRELVQESKQANE</sequence>
<feature type="compositionally biased region" description="Gly residues" evidence="1">
    <location>
        <begin position="197"/>
        <end position="207"/>
    </location>
</feature>
<feature type="compositionally biased region" description="Pro residues" evidence="1">
    <location>
        <begin position="463"/>
        <end position="473"/>
    </location>
</feature>
<dbReference type="AlphaFoldDB" id="A0A150GEI4"/>
<organism evidence="2 3">
    <name type="scientific">Gonium pectorale</name>
    <name type="common">Green alga</name>
    <dbReference type="NCBI Taxonomy" id="33097"/>
    <lineage>
        <taxon>Eukaryota</taxon>
        <taxon>Viridiplantae</taxon>
        <taxon>Chlorophyta</taxon>
        <taxon>core chlorophytes</taxon>
        <taxon>Chlorophyceae</taxon>
        <taxon>CS clade</taxon>
        <taxon>Chlamydomonadales</taxon>
        <taxon>Volvocaceae</taxon>
        <taxon>Gonium</taxon>
    </lineage>
</organism>
<keyword evidence="3" id="KW-1185">Reference proteome</keyword>
<feature type="region of interest" description="Disordered" evidence="1">
    <location>
        <begin position="256"/>
        <end position="276"/>
    </location>
</feature>
<comment type="caution">
    <text evidence="2">The sequence shown here is derived from an EMBL/GenBank/DDBJ whole genome shotgun (WGS) entry which is preliminary data.</text>
</comment>
<feature type="compositionally biased region" description="Low complexity" evidence="1">
    <location>
        <begin position="208"/>
        <end position="221"/>
    </location>
</feature>
<dbReference type="PANTHER" id="PTHR20938">
    <property type="entry name" value="INTEGRATOR COMPLEX SUBUNIT 4"/>
    <property type="match status" value="1"/>
</dbReference>
<dbReference type="PANTHER" id="PTHR20938:SF0">
    <property type="entry name" value="INTEGRATOR COMPLEX SUBUNIT 4"/>
    <property type="match status" value="1"/>
</dbReference>
<dbReference type="InterPro" id="IPR011989">
    <property type="entry name" value="ARM-like"/>
</dbReference>
<evidence type="ECO:0000313" key="3">
    <source>
        <dbReference type="Proteomes" id="UP000075714"/>
    </source>
</evidence>
<dbReference type="InterPro" id="IPR016024">
    <property type="entry name" value="ARM-type_fold"/>
</dbReference>
<feature type="region of interest" description="Disordered" evidence="1">
    <location>
        <begin position="446"/>
        <end position="507"/>
    </location>
</feature>
<feature type="compositionally biased region" description="Low complexity" evidence="1">
    <location>
        <begin position="446"/>
        <end position="462"/>
    </location>
</feature>
<dbReference type="STRING" id="33097.A0A150GEI4"/>
<accession>A0A150GEI4</accession>
<evidence type="ECO:0000256" key="1">
    <source>
        <dbReference type="SAM" id="MobiDB-lite"/>
    </source>
</evidence>
<dbReference type="SUPFAM" id="SSF48371">
    <property type="entry name" value="ARM repeat"/>
    <property type="match status" value="1"/>
</dbReference>
<dbReference type="EMBL" id="LSYV01000034">
    <property type="protein sequence ID" value="KXZ47760.1"/>
    <property type="molecule type" value="Genomic_DNA"/>
</dbReference>
<name>A0A150GEI4_GONPE</name>
<proteinExistence type="predicted"/>